<comment type="subcellular location">
    <subcellularLocation>
        <location evidence="1">Nucleus</location>
    </subcellularLocation>
</comment>
<dbReference type="GO" id="GO:0005739">
    <property type="term" value="C:mitochondrion"/>
    <property type="evidence" value="ECO:0007669"/>
    <property type="project" value="TreeGrafter"/>
</dbReference>
<dbReference type="GO" id="GO:0003910">
    <property type="term" value="F:DNA ligase (ATP) activity"/>
    <property type="evidence" value="ECO:0007669"/>
    <property type="project" value="UniProtKB-EC"/>
</dbReference>
<dbReference type="Gene3D" id="1.10.3260.10">
    <property type="entry name" value="DNA ligase, ATP-dependent, N-terminal domain"/>
    <property type="match status" value="1"/>
</dbReference>
<keyword evidence="11" id="KW-0539">Nucleus</keyword>
<dbReference type="PROSITE" id="PS00333">
    <property type="entry name" value="DNA_LIGASE_A2"/>
    <property type="match status" value="1"/>
</dbReference>
<dbReference type="SUPFAM" id="SSF50249">
    <property type="entry name" value="Nucleic acid-binding proteins"/>
    <property type="match status" value="1"/>
</dbReference>
<dbReference type="InterPro" id="IPR012340">
    <property type="entry name" value="NA-bd_OB-fold"/>
</dbReference>
<keyword evidence="9 14" id="KW-0233">DNA recombination</keyword>
<dbReference type="InterPro" id="IPR012309">
    <property type="entry name" value="DNA_ligase_ATP-dep_C"/>
</dbReference>
<proteinExistence type="inferred from homology"/>
<feature type="compositionally biased region" description="Basic and acidic residues" evidence="16">
    <location>
        <begin position="21"/>
        <end position="50"/>
    </location>
</feature>
<dbReference type="EMBL" id="BLZA01000009">
    <property type="protein sequence ID" value="GHJ84715.1"/>
    <property type="molecule type" value="Genomic_DNA"/>
</dbReference>
<dbReference type="GO" id="GO:0006310">
    <property type="term" value="P:DNA recombination"/>
    <property type="evidence" value="ECO:0007669"/>
    <property type="project" value="UniProtKB-KW"/>
</dbReference>
<keyword evidence="8 14" id="KW-0067">ATP-binding</keyword>
<accession>A0A8H3YCU7</accession>
<dbReference type="Pfam" id="PF01068">
    <property type="entry name" value="DNA_ligase_A_M"/>
    <property type="match status" value="1"/>
</dbReference>
<dbReference type="NCBIfam" id="TIGR00574">
    <property type="entry name" value="dnl1"/>
    <property type="match status" value="1"/>
</dbReference>
<evidence type="ECO:0000259" key="17">
    <source>
        <dbReference type="PROSITE" id="PS50160"/>
    </source>
</evidence>
<evidence type="ECO:0000256" key="15">
    <source>
        <dbReference type="RuleBase" id="RU004196"/>
    </source>
</evidence>
<dbReference type="GO" id="GO:0005634">
    <property type="term" value="C:nucleus"/>
    <property type="evidence" value="ECO:0007669"/>
    <property type="project" value="UniProtKB-SubCell"/>
</dbReference>
<evidence type="ECO:0000256" key="3">
    <source>
        <dbReference type="ARBA" id="ARBA00022598"/>
    </source>
</evidence>
<feature type="compositionally biased region" description="Acidic residues" evidence="16">
    <location>
        <begin position="90"/>
        <end position="106"/>
    </location>
</feature>
<protein>
    <recommendedName>
        <fullName evidence="14">DNA ligase</fullName>
        <ecNumber evidence="14">6.5.1.1</ecNumber>
    </recommendedName>
</protein>
<dbReference type="PROSITE" id="PS50160">
    <property type="entry name" value="DNA_LIGASE_A3"/>
    <property type="match status" value="1"/>
</dbReference>
<dbReference type="GO" id="GO:0005524">
    <property type="term" value="F:ATP binding"/>
    <property type="evidence" value="ECO:0007669"/>
    <property type="project" value="UniProtKB-KW"/>
</dbReference>
<dbReference type="GO" id="GO:0003677">
    <property type="term" value="F:DNA binding"/>
    <property type="evidence" value="ECO:0007669"/>
    <property type="project" value="InterPro"/>
</dbReference>
<dbReference type="GO" id="GO:0051301">
    <property type="term" value="P:cell division"/>
    <property type="evidence" value="ECO:0007669"/>
    <property type="project" value="UniProtKB-KW"/>
</dbReference>
<evidence type="ECO:0000256" key="6">
    <source>
        <dbReference type="ARBA" id="ARBA00022741"/>
    </source>
</evidence>
<dbReference type="InterPro" id="IPR050191">
    <property type="entry name" value="ATP-dep_DNA_ligase"/>
</dbReference>
<name>A0A8H3YCU7_9TREE</name>
<evidence type="ECO:0000256" key="2">
    <source>
        <dbReference type="ARBA" id="ARBA00007572"/>
    </source>
</evidence>
<organism evidence="18 19">
    <name type="scientific">Naganishia liquefaciens</name>
    <dbReference type="NCBI Taxonomy" id="104408"/>
    <lineage>
        <taxon>Eukaryota</taxon>
        <taxon>Fungi</taxon>
        <taxon>Dikarya</taxon>
        <taxon>Basidiomycota</taxon>
        <taxon>Agaricomycotina</taxon>
        <taxon>Tremellomycetes</taxon>
        <taxon>Filobasidiales</taxon>
        <taxon>Filobasidiaceae</taxon>
        <taxon>Naganishia</taxon>
    </lineage>
</organism>
<feature type="compositionally biased region" description="Polar residues" evidence="16">
    <location>
        <begin position="51"/>
        <end position="78"/>
    </location>
</feature>
<evidence type="ECO:0000256" key="7">
    <source>
        <dbReference type="ARBA" id="ARBA00022763"/>
    </source>
</evidence>
<feature type="domain" description="ATP-dependent DNA ligase family profile" evidence="17">
    <location>
        <begin position="693"/>
        <end position="829"/>
    </location>
</feature>
<gene>
    <name evidence="18" type="ORF">NliqN6_1117</name>
</gene>
<dbReference type="Gene3D" id="3.30.470.30">
    <property type="entry name" value="DNA ligase/mRNA capping enzyme"/>
    <property type="match status" value="1"/>
</dbReference>
<dbReference type="Gene3D" id="2.40.50.140">
    <property type="entry name" value="Nucleic acid-binding proteins"/>
    <property type="match status" value="1"/>
</dbReference>
<keyword evidence="6 14" id="KW-0547">Nucleotide-binding</keyword>
<evidence type="ECO:0000256" key="13">
    <source>
        <dbReference type="ARBA" id="ARBA00034003"/>
    </source>
</evidence>
<dbReference type="SUPFAM" id="SSF117018">
    <property type="entry name" value="ATP-dependent DNA ligase DNA-binding domain"/>
    <property type="match status" value="1"/>
</dbReference>
<evidence type="ECO:0000256" key="16">
    <source>
        <dbReference type="SAM" id="MobiDB-lite"/>
    </source>
</evidence>
<dbReference type="InterPro" id="IPR012308">
    <property type="entry name" value="DNA_ligase_ATP-dep_N"/>
</dbReference>
<dbReference type="EC" id="6.5.1.1" evidence="14"/>
<dbReference type="Proteomes" id="UP000620104">
    <property type="component" value="Unassembled WGS sequence"/>
</dbReference>
<keyword evidence="4" id="KW-0132">Cell division</keyword>
<dbReference type="FunFam" id="1.10.3260.10:FF:000001">
    <property type="entry name" value="DNA ligase"/>
    <property type="match status" value="1"/>
</dbReference>
<feature type="compositionally biased region" description="Acidic residues" evidence="16">
    <location>
        <begin position="287"/>
        <end position="305"/>
    </location>
</feature>
<dbReference type="FunFam" id="2.40.50.140:FF:000062">
    <property type="entry name" value="DNA ligase"/>
    <property type="match status" value="1"/>
</dbReference>
<keyword evidence="10 14" id="KW-0234">DNA repair</keyword>
<comment type="caution">
    <text evidence="18">The sequence shown here is derived from an EMBL/GenBank/DDBJ whole genome shotgun (WGS) entry which is preliminary data.</text>
</comment>
<feature type="region of interest" description="Disordered" evidence="16">
    <location>
        <begin position="1"/>
        <end position="312"/>
    </location>
</feature>
<comment type="similarity">
    <text evidence="2 15">Belongs to the ATP-dependent DNA ligase family.</text>
</comment>
<dbReference type="PANTHER" id="PTHR45674:SF4">
    <property type="entry name" value="DNA LIGASE 1"/>
    <property type="match status" value="1"/>
</dbReference>
<dbReference type="PROSITE" id="PS00697">
    <property type="entry name" value="DNA_LIGASE_A1"/>
    <property type="match status" value="1"/>
</dbReference>
<dbReference type="CDD" id="cd07969">
    <property type="entry name" value="OBF_DNA_ligase_I"/>
    <property type="match status" value="1"/>
</dbReference>
<evidence type="ECO:0000313" key="19">
    <source>
        <dbReference type="Proteomes" id="UP000620104"/>
    </source>
</evidence>
<feature type="compositionally biased region" description="Basic and acidic residues" evidence="16">
    <location>
        <begin position="145"/>
        <end position="179"/>
    </location>
</feature>
<evidence type="ECO:0000256" key="1">
    <source>
        <dbReference type="ARBA" id="ARBA00004123"/>
    </source>
</evidence>
<dbReference type="GO" id="GO:0071897">
    <property type="term" value="P:DNA biosynthetic process"/>
    <property type="evidence" value="ECO:0007669"/>
    <property type="project" value="InterPro"/>
</dbReference>
<keyword evidence="7 14" id="KW-0227">DNA damage</keyword>
<dbReference type="Gene3D" id="3.30.1490.70">
    <property type="match status" value="1"/>
</dbReference>
<dbReference type="GO" id="GO:1903461">
    <property type="term" value="P:Okazaki fragment processing involved in mitotic DNA replication"/>
    <property type="evidence" value="ECO:0007669"/>
    <property type="project" value="TreeGrafter"/>
</dbReference>
<reference evidence="18" key="1">
    <citation type="submission" date="2020-07" db="EMBL/GenBank/DDBJ databases">
        <title>Draft Genome Sequence of a Deep-Sea Yeast, Naganishia (Cryptococcus) liquefaciens strain N6.</title>
        <authorList>
            <person name="Han Y.W."/>
            <person name="Kajitani R."/>
            <person name="Morimoto H."/>
            <person name="Parhat M."/>
            <person name="Tsubouchi H."/>
            <person name="Bakenova O."/>
            <person name="Ogata M."/>
            <person name="Argunhan B."/>
            <person name="Aoki R."/>
            <person name="Kajiwara S."/>
            <person name="Itoh T."/>
            <person name="Iwasaki H."/>
        </authorList>
    </citation>
    <scope>NUCLEOTIDE SEQUENCE</scope>
    <source>
        <strain evidence="18">N6</strain>
    </source>
</reference>
<evidence type="ECO:0000256" key="4">
    <source>
        <dbReference type="ARBA" id="ARBA00022618"/>
    </source>
</evidence>
<dbReference type="InterPro" id="IPR012310">
    <property type="entry name" value="DNA_ligase_ATP-dep_cent"/>
</dbReference>
<dbReference type="InterPro" id="IPR036599">
    <property type="entry name" value="DNA_ligase_N_sf"/>
</dbReference>
<keyword evidence="5" id="KW-0235">DNA replication</keyword>
<evidence type="ECO:0000313" key="18">
    <source>
        <dbReference type="EMBL" id="GHJ84715.1"/>
    </source>
</evidence>
<dbReference type="OrthoDB" id="206088at2759"/>
<evidence type="ECO:0000256" key="5">
    <source>
        <dbReference type="ARBA" id="ARBA00022705"/>
    </source>
</evidence>
<dbReference type="GO" id="GO:0006281">
    <property type="term" value="P:DNA repair"/>
    <property type="evidence" value="ECO:0007669"/>
    <property type="project" value="UniProtKB-KW"/>
</dbReference>
<dbReference type="AlphaFoldDB" id="A0A8H3YCU7"/>
<evidence type="ECO:0000256" key="11">
    <source>
        <dbReference type="ARBA" id="ARBA00023242"/>
    </source>
</evidence>
<evidence type="ECO:0000256" key="8">
    <source>
        <dbReference type="ARBA" id="ARBA00022840"/>
    </source>
</evidence>
<evidence type="ECO:0000256" key="14">
    <source>
        <dbReference type="RuleBase" id="RU000617"/>
    </source>
</evidence>
<dbReference type="FunFam" id="3.30.470.30:FF:000016">
    <property type="entry name" value="DNA ligase"/>
    <property type="match status" value="1"/>
</dbReference>
<evidence type="ECO:0000256" key="10">
    <source>
        <dbReference type="ARBA" id="ARBA00023204"/>
    </source>
</evidence>
<keyword evidence="19" id="KW-1185">Reference proteome</keyword>
<comment type="catalytic activity">
    <reaction evidence="13 14">
        <text>ATP + (deoxyribonucleotide)n-3'-hydroxyl + 5'-phospho-(deoxyribonucleotide)m = (deoxyribonucleotide)n+m + AMP + diphosphate.</text>
        <dbReference type="EC" id="6.5.1.1"/>
    </reaction>
</comment>
<sequence length="960" mass="104507">MGKQSTLGKFWGKPGALQDPVKMDEDKKEAEKSGAKDAASTRDKSGKTTENKASTPAAQHSGPSPSSKGECITNQSKIEITKKKRRVVESDDDEEEVAANNDDDVDMEKKPTDGFSDSSERSTSTKPAKKRAKHDSNIQSEDSSTEIKPEAIREEIKEIAKAQLDQIKEAPQDSKEPSESRITASSVQAVPKTEVAKIKPPKWESQVPVGHNPFSMAKAKPTSAKSGSAKPTNGEKPASATVQKGKGRGKRDPDDSDEDDKASPNDTNYSPDAGEDDDHDSVSDADMAGEGDAEAEEEADEEEEEQTSKAAASKLAATLGATASTGLTGKSEWKKGDPVPYSALTDCFEEIDKTTKRLQISSLLTNFLLKVAMNPGKDGGDLLRVVYLCINRLCPDYMGVELGIGESLIVKAIAQSTGRSVPQIKAELKTVGDLGEVAQQSRGKQKTLFKAAALTVPFVFKCLLDIAKASGNASQAKKVGIIQKLLTACTGSETKFIVRSLEGKLRIGLAEKTLVTALAHAIVLKEVGSKKLPEANLAEKLAKGAEAVKAVYSELPNYDLIIPALLKGGIAGLQEACKLTPGVPLKPMLAKPTKAIGEVLDRFEGKEFTCEYKYDGERAQIHMLEDGQIVVFSRNSENMSAKYPDLVESIPKCVNRDVKTFVIDTEAVAYDIKEKKLLPFQQLTTRKRKDVRTEDITVRVHIFAFDLLYLNGESLLQKQLVERRKLLQEHFHPVEGEFAFAQSSDGSSSEQIAEFLDESIKDGCEGLMVKRLTSESTYEPSRRSINWLKLKKDYLAGVGDSCDLVVVGGYYGKGKRTNTYGAFLLACYDPDAEQFQTACKIGTGFSDQMLMDLHSLLSPLELSGKRSDVQADMSKPPDVWFEPKVVFEVLTADLTLSPIYMAAQGLVDERGISLRFPRFIRIRDDKDADDATTGEQIAEFYEAQALASKGTRGEGGGDDY</sequence>
<evidence type="ECO:0000256" key="12">
    <source>
        <dbReference type="ARBA" id="ARBA00023306"/>
    </source>
</evidence>
<keyword evidence="12" id="KW-0131">Cell cycle</keyword>
<dbReference type="InterPro" id="IPR016059">
    <property type="entry name" value="DNA_ligase_ATP-dep_CS"/>
</dbReference>
<feature type="compositionally biased region" description="Polar residues" evidence="16">
    <location>
        <begin position="115"/>
        <end position="126"/>
    </location>
</feature>
<dbReference type="PANTHER" id="PTHR45674">
    <property type="entry name" value="DNA LIGASE 1/3 FAMILY MEMBER"/>
    <property type="match status" value="1"/>
</dbReference>
<dbReference type="Pfam" id="PF04679">
    <property type="entry name" value="DNA_ligase_A_C"/>
    <property type="match status" value="1"/>
</dbReference>
<dbReference type="SUPFAM" id="SSF56091">
    <property type="entry name" value="DNA ligase/mRNA capping enzyme, catalytic domain"/>
    <property type="match status" value="1"/>
</dbReference>
<dbReference type="Pfam" id="PF04675">
    <property type="entry name" value="DNA_ligase_A_N"/>
    <property type="match status" value="1"/>
</dbReference>
<dbReference type="CDD" id="cd07900">
    <property type="entry name" value="Adenylation_DNA_ligase_I_Euk"/>
    <property type="match status" value="1"/>
</dbReference>
<evidence type="ECO:0000256" key="9">
    <source>
        <dbReference type="ARBA" id="ARBA00023172"/>
    </source>
</evidence>
<dbReference type="InterPro" id="IPR000977">
    <property type="entry name" value="DNA_ligase_ATP-dep"/>
</dbReference>
<keyword evidence="3 14" id="KW-0436">Ligase</keyword>